<dbReference type="Gene3D" id="2.30.130.30">
    <property type="entry name" value="Hypothetical protein"/>
    <property type="match status" value="1"/>
</dbReference>
<dbReference type="Proteomes" id="UP000494120">
    <property type="component" value="Unassembled WGS sequence"/>
</dbReference>
<dbReference type="InterPro" id="IPR015947">
    <property type="entry name" value="PUA-like_sf"/>
</dbReference>
<dbReference type="CDD" id="cd06554">
    <property type="entry name" value="ASCH_ASC-1_like"/>
    <property type="match status" value="1"/>
</dbReference>
<comment type="caution">
    <text evidence="2">The sequence shown here is derived from an EMBL/GenBank/DDBJ whole genome shotgun (WGS) entry which is preliminary data.</text>
</comment>
<keyword evidence="3" id="KW-1185">Reference proteome</keyword>
<dbReference type="Pfam" id="PF04266">
    <property type="entry name" value="ASCH"/>
    <property type="match status" value="1"/>
</dbReference>
<dbReference type="InterPro" id="IPR007374">
    <property type="entry name" value="ASCH_domain"/>
</dbReference>
<gene>
    <name evidence="2" type="ORF">BLA17378_08633</name>
</gene>
<feature type="domain" description="ASCH" evidence="1">
    <location>
        <begin position="4"/>
        <end position="87"/>
    </location>
</feature>
<evidence type="ECO:0000313" key="3">
    <source>
        <dbReference type="Proteomes" id="UP000494120"/>
    </source>
</evidence>
<proteinExistence type="predicted"/>
<dbReference type="SUPFAM" id="SSF88697">
    <property type="entry name" value="PUA domain-like"/>
    <property type="match status" value="1"/>
</dbReference>
<sequence>MKALSIRQPWAWLIVQGFKDIENRTWPTRFRGRVLIHASKGMTKAEYEDVDDYLVLSADDDARMLELPDRGDLLRGGIVGVATITDCVLPAHRKSPWHMEGQFGFQLADAKPVPFVECKGALGFFDVPHDVAAMLREMHDRREIA</sequence>
<dbReference type="EMBL" id="CABVQG010000084">
    <property type="protein sequence ID" value="VWD49752.1"/>
    <property type="molecule type" value="Genomic_DNA"/>
</dbReference>
<protein>
    <recommendedName>
        <fullName evidence="1">ASCH domain-containing protein</fullName>
    </recommendedName>
</protein>
<evidence type="ECO:0000259" key="1">
    <source>
        <dbReference type="Pfam" id="PF04266"/>
    </source>
</evidence>
<reference evidence="2 3" key="1">
    <citation type="submission" date="2019-09" db="EMBL/GenBank/DDBJ databases">
        <authorList>
            <person name="Depoorter E."/>
        </authorList>
    </citation>
    <scope>NUCLEOTIDE SEQUENCE [LARGE SCALE GENOMIC DNA]</scope>
    <source>
        <strain evidence="2 3">R-17378</strain>
    </source>
</reference>
<name>A0ABY6YAJ8_9BURK</name>
<accession>A0ABY6YAJ8</accession>
<evidence type="ECO:0000313" key="2">
    <source>
        <dbReference type="EMBL" id="VWD49752.1"/>
    </source>
</evidence>
<organism evidence="2 3">
    <name type="scientific">Burkholderia aenigmatica</name>
    <dbReference type="NCBI Taxonomy" id="2015348"/>
    <lineage>
        <taxon>Bacteria</taxon>
        <taxon>Pseudomonadati</taxon>
        <taxon>Pseudomonadota</taxon>
        <taxon>Betaproteobacteria</taxon>
        <taxon>Burkholderiales</taxon>
        <taxon>Burkholderiaceae</taxon>
        <taxon>Burkholderia</taxon>
        <taxon>Burkholderia cepacia complex</taxon>
    </lineage>
</organism>
<dbReference type="RefSeq" id="WP_174963569.1">
    <property type="nucleotide sequence ID" value="NZ_CABVQG010000084.1"/>
</dbReference>